<name>A0A0B2VTY6_TOXCA</name>
<proteinExistence type="predicted"/>
<feature type="non-terminal residue" evidence="2">
    <location>
        <position position="1"/>
    </location>
</feature>
<evidence type="ECO:0000313" key="2">
    <source>
        <dbReference type="EMBL" id="KHN87016.1"/>
    </source>
</evidence>
<dbReference type="InterPro" id="IPR052729">
    <property type="entry name" value="Acyl/Acetyltrans_Enzymes"/>
</dbReference>
<dbReference type="PANTHER" id="PTHR47237:SF1">
    <property type="entry name" value="SLL0310 PROTEIN"/>
    <property type="match status" value="1"/>
</dbReference>
<reference evidence="2 3" key="1">
    <citation type="submission" date="2014-11" db="EMBL/GenBank/DDBJ databases">
        <title>Genetic blueprint of the zoonotic pathogen Toxocara canis.</title>
        <authorList>
            <person name="Zhu X.-Q."/>
            <person name="Korhonen P.K."/>
            <person name="Cai H."/>
            <person name="Young N.D."/>
            <person name="Nejsum P."/>
            <person name="von Samson-Himmelstjerna G."/>
            <person name="Boag P.R."/>
            <person name="Tan P."/>
            <person name="Li Q."/>
            <person name="Min J."/>
            <person name="Yang Y."/>
            <person name="Wang X."/>
            <person name="Fang X."/>
            <person name="Hall R.S."/>
            <person name="Hofmann A."/>
            <person name="Sternberg P.W."/>
            <person name="Jex A.R."/>
            <person name="Gasser R.B."/>
        </authorList>
    </citation>
    <scope>NUCLEOTIDE SEQUENCE [LARGE SCALE GENOMIC DNA]</scope>
    <source>
        <strain evidence="2">PN_DK_2014</strain>
    </source>
</reference>
<organism evidence="2 3">
    <name type="scientific">Toxocara canis</name>
    <name type="common">Canine roundworm</name>
    <dbReference type="NCBI Taxonomy" id="6265"/>
    <lineage>
        <taxon>Eukaryota</taxon>
        <taxon>Metazoa</taxon>
        <taxon>Ecdysozoa</taxon>
        <taxon>Nematoda</taxon>
        <taxon>Chromadorea</taxon>
        <taxon>Rhabditida</taxon>
        <taxon>Spirurina</taxon>
        <taxon>Ascaridomorpha</taxon>
        <taxon>Ascaridoidea</taxon>
        <taxon>Toxocaridae</taxon>
        <taxon>Toxocara</taxon>
    </lineage>
</organism>
<dbReference type="Pfam" id="PF24524">
    <property type="entry name" value="DUF7596"/>
    <property type="match status" value="1"/>
</dbReference>
<gene>
    <name evidence="2" type="ORF">Tcan_15228</name>
</gene>
<dbReference type="Gene3D" id="3.40.630.90">
    <property type="match status" value="1"/>
</dbReference>
<dbReference type="InterPro" id="IPR056017">
    <property type="entry name" value="DUF7596"/>
</dbReference>
<dbReference type="PANTHER" id="PTHR47237">
    <property type="entry name" value="SLL0310 PROTEIN"/>
    <property type="match status" value="1"/>
</dbReference>
<dbReference type="Proteomes" id="UP000031036">
    <property type="component" value="Unassembled WGS sequence"/>
</dbReference>
<dbReference type="OMA" id="CELTVNK"/>
<dbReference type="AlphaFoldDB" id="A0A0B2VTY6"/>
<keyword evidence="3" id="KW-1185">Reference proteome</keyword>
<protein>
    <recommendedName>
        <fullName evidence="1">DUF7596 domain-containing protein</fullName>
    </recommendedName>
</protein>
<evidence type="ECO:0000259" key="1">
    <source>
        <dbReference type="Pfam" id="PF24524"/>
    </source>
</evidence>
<accession>A0A0B2VTY6</accession>
<sequence length="379" mass="43448">RIAVHPIYYTVFIDALPSSAQSHKLYCWLDRSTVSSFSFIIRRIFGRLLRVVCSSDSTLNMVRNSLVVCAPTLPTVIHNTDSICDIPESSSTFLRDSTGCVSAVVSMVHYSPTQAYCVIAEFERSLSGKYITVEETDDRRCLKIGKIKDTPENMHLLPVYVQVHHNPKSRLPLEHLVERLSESVLGQTNLDLKKNVTVDLPEDANFDVWRDKAGFIVTDRQRLRQMTVSVHEFLQTLQPSRKVKVVKLDDSLKEKLLEYDHSVSALNRATFLQYLFENATVLVAQRDEDDTIEGYLVVKRDRILSLYADSIEVAHSLAHNWLRASRFSKVNLCCRHKCWEIEESKSSVVHIIHRRHTRAVPANIKWDRTYAINVGMHII</sequence>
<dbReference type="OrthoDB" id="5912250at2759"/>
<feature type="domain" description="DUF7596" evidence="1">
    <location>
        <begin position="81"/>
        <end position="217"/>
    </location>
</feature>
<dbReference type="EMBL" id="JPKZ01000487">
    <property type="protein sequence ID" value="KHN87016.1"/>
    <property type="molecule type" value="Genomic_DNA"/>
</dbReference>
<comment type="caution">
    <text evidence="2">The sequence shown here is derived from an EMBL/GenBank/DDBJ whole genome shotgun (WGS) entry which is preliminary data.</text>
</comment>
<evidence type="ECO:0000313" key="3">
    <source>
        <dbReference type="Proteomes" id="UP000031036"/>
    </source>
</evidence>